<dbReference type="InterPro" id="IPR029058">
    <property type="entry name" value="AB_hydrolase_fold"/>
</dbReference>
<protein>
    <submittedName>
        <fullName evidence="2">Alpha/beta fold hydrolase</fullName>
    </submittedName>
</protein>
<reference evidence="3" key="1">
    <citation type="journal article" date="2019" name="Int. J. Syst. Evol. Microbiol.">
        <title>The Global Catalogue of Microorganisms (GCM) 10K type strain sequencing project: providing services to taxonomists for standard genome sequencing and annotation.</title>
        <authorList>
            <consortium name="The Broad Institute Genomics Platform"/>
            <consortium name="The Broad Institute Genome Sequencing Center for Infectious Disease"/>
            <person name="Wu L."/>
            <person name="Ma J."/>
        </authorList>
    </citation>
    <scope>NUCLEOTIDE SEQUENCE [LARGE SCALE GENOMIC DNA]</scope>
    <source>
        <strain evidence="3">JCM 11896</strain>
    </source>
</reference>
<organism evidence="2 3">
    <name type="scientific">Pseudonocardia kongjuensis</name>
    <dbReference type="NCBI Taxonomy" id="102227"/>
    <lineage>
        <taxon>Bacteria</taxon>
        <taxon>Bacillati</taxon>
        <taxon>Actinomycetota</taxon>
        <taxon>Actinomycetes</taxon>
        <taxon>Pseudonocardiales</taxon>
        <taxon>Pseudonocardiaceae</taxon>
        <taxon>Pseudonocardia</taxon>
    </lineage>
</organism>
<accession>A0ABP4J1L1</accession>
<dbReference type="Pfam" id="PF02089">
    <property type="entry name" value="Palm_thioest"/>
    <property type="match status" value="1"/>
</dbReference>
<feature type="compositionally biased region" description="Basic and acidic residues" evidence="1">
    <location>
        <begin position="299"/>
        <end position="310"/>
    </location>
</feature>
<dbReference type="PANTHER" id="PTHR37946:SF1">
    <property type="entry name" value="SLL1969 PROTEIN"/>
    <property type="match status" value="1"/>
</dbReference>
<gene>
    <name evidence="2" type="ORF">GCM10009613_59920</name>
</gene>
<keyword evidence="2" id="KW-0378">Hydrolase</keyword>
<evidence type="ECO:0000313" key="3">
    <source>
        <dbReference type="Proteomes" id="UP001501414"/>
    </source>
</evidence>
<sequence length="341" mass="37321">MTFLTYRSIMATALPGWRRLRAAAAGVPSLALDLGQAAGYALRTFTSPAGLRGLAVEWAWLTAHVALYPVGLAEETVRPHGHYRTDSLPPVKRSLVVADPAAAGTPILLIHGIMDNRSVFTVFAHELRRRGFGVVNAINYSLLTGDLRSAAHELHGHVERLREVTGSEKVHIVGHSLGGVIARYYVQRMGGDAVVDTVVTLGSPHSGSNLARLAPTALCRQLRPGSDVLRELAEPAPGCRTRFLVVWSRMDEIILPQRNSRLRHPDLDVQELGLDDVGHLSLPIDRRTVHWVASTLARGEQERREHDRVRDRRLRGSLRPAGRRDPGSAEAVTDQRGAPAS</sequence>
<dbReference type="Proteomes" id="UP001501414">
    <property type="component" value="Unassembled WGS sequence"/>
</dbReference>
<evidence type="ECO:0000313" key="2">
    <source>
        <dbReference type="EMBL" id="GAA1401492.1"/>
    </source>
</evidence>
<feature type="region of interest" description="Disordered" evidence="1">
    <location>
        <begin position="298"/>
        <end position="341"/>
    </location>
</feature>
<comment type="caution">
    <text evidence="2">The sequence shown here is derived from an EMBL/GenBank/DDBJ whole genome shotgun (WGS) entry which is preliminary data.</text>
</comment>
<dbReference type="Gene3D" id="3.40.50.1820">
    <property type="entry name" value="alpha/beta hydrolase"/>
    <property type="match status" value="1"/>
</dbReference>
<dbReference type="PANTHER" id="PTHR37946">
    <property type="entry name" value="SLL1969 PROTEIN"/>
    <property type="match status" value="1"/>
</dbReference>
<keyword evidence="3" id="KW-1185">Reference proteome</keyword>
<dbReference type="SUPFAM" id="SSF53474">
    <property type="entry name" value="alpha/beta-Hydrolases"/>
    <property type="match status" value="1"/>
</dbReference>
<dbReference type="EMBL" id="BAAAJK010000053">
    <property type="protein sequence ID" value="GAA1401492.1"/>
    <property type="molecule type" value="Genomic_DNA"/>
</dbReference>
<proteinExistence type="predicted"/>
<evidence type="ECO:0000256" key="1">
    <source>
        <dbReference type="SAM" id="MobiDB-lite"/>
    </source>
</evidence>
<name>A0ABP4J1L1_9PSEU</name>
<dbReference type="GO" id="GO:0016787">
    <property type="term" value="F:hydrolase activity"/>
    <property type="evidence" value="ECO:0007669"/>
    <property type="project" value="UniProtKB-KW"/>
</dbReference>